<reference evidence="10 12" key="2">
    <citation type="submission" date="2019-03" db="EMBL/GenBank/DDBJ databases">
        <title>Genomics of glacier-inhabiting Cryobacterium strains.</title>
        <authorList>
            <person name="Liu Q."/>
            <person name="Xin Y.-H."/>
        </authorList>
    </citation>
    <scope>NUCLEOTIDE SEQUENCE [LARGE SCALE GENOMIC DNA]</scope>
    <source>
        <strain evidence="10 12">Hh34</strain>
    </source>
</reference>
<feature type="transmembrane region" description="Helical" evidence="7">
    <location>
        <begin position="525"/>
        <end position="545"/>
    </location>
</feature>
<sequence>MATVLYRLGHFAYRRAWLNIGIWVLLLAGIFGGGMALNGQTQESYAIPGTESQDAIDSLAAVFPSAAGAQVQVVYHVPSGASIDDAPYRAAIESMATEIGVIDGVDTVITPFSDYAADAVSSDSETAFSQVALTGQSTDVSTDTLDALVATRSIGEDAGLQVAFGGQVFQDNTFGITVTEVLGVLFAGVVLLITFGSLLAAGMPLLMAMIGVGVAIGGITAVSAFVSVSSTAPMLALMLGLAVGIDYSLFILSRHRSQLATGMKPHESAATAVATAGGAVVFAGITVIIALLGLLVVGIPFLSVMGLGAAFAVLVSIGVAVTLLPAVLGVVKGKLIPKVGGRAHRRATTPDDGRPTLGRRWVGLVLKAPIVAVIVVVGVLGTLAIPALSLDLNLPDGGSEPAGSTQREAYQLINDGFGPGYNGPLVVVVDITQTTDIFGDLDTIGAQIRDLPGVAYVGTGTPNPTVDTAIIQVMPDSAPDAAATKDLVQMIRDLGPGITASLGTPIAVTGATAVGIDISNRLTDALIPFALIVVGLSIILLMMVFRSVFVPIKAALGFLLSVFAAIGATVAIFQWGWFPDLFGVENPGPILSFLPILLMAVLFGLAMDYEVFLVSGMREEFVRTGNARQSIIHGFAHAGRVVTAAALIMFFVFFAFVPDGTGAIKGIAFALAVGVMLDAFLVRMTLVPAAMALAGKAAWWLPRWLGRLLPNVDIEGEGLRQHLHDSAWAAEQTDAITADEVVFGLETAPIGPLSLSIPAGSLVRLTGTAGHRRVVAATLAGRLDPVSGRLQVLGYPLPSDRQQTLRRVALADIGEHRDTEITVGELLAERLRLTLPWYRTAAVASRRAVWISSINRALGAGQSVTAATTISALPAHGRATVLVAAALTERPGVVFVDLGEGLPEPFLGRDLATVLAMLAPPTTTLVLGAARFDIDGPESAHDRPWQQIDLDAPVDDDLMMDSLDGKALQR</sequence>
<keyword evidence="5 7" id="KW-1133">Transmembrane helix</keyword>
<dbReference type="AlphaFoldDB" id="A0A1I3AGI2"/>
<proteinExistence type="inferred from homology"/>
<dbReference type="PANTHER" id="PTHR33406:SF11">
    <property type="entry name" value="MEMBRANE PROTEIN SCO6666-RELATED"/>
    <property type="match status" value="1"/>
</dbReference>
<feature type="transmembrane region" description="Helical" evidence="7">
    <location>
        <begin position="208"/>
        <end position="228"/>
    </location>
</feature>
<feature type="transmembrane region" description="Helical" evidence="7">
    <location>
        <begin position="307"/>
        <end position="331"/>
    </location>
</feature>
<evidence type="ECO:0000256" key="1">
    <source>
        <dbReference type="ARBA" id="ARBA00004651"/>
    </source>
</evidence>
<evidence type="ECO:0000256" key="6">
    <source>
        <dbReference type="ARBA" id="ARBA00023136"/>
    </source>
</evidence>
<reference evidence="9 11" key="1">
    <citation type="submission" date="2016-10" db="EMBL/GenBank/DDBJ databases">
        <authorList>
            <person name="Varghese N."/>
            <person name="Submissions S."/>
        </authorList>
    </citation>
    <scope>NUCLEOTIDE SEQUENCE [LARGE SCALE GENOMIC DNA]</scope>
    <source>
        <strain evidence="9 11">GMCC 1.11211</strain>
    </source>
</reference>
<dbReference type="PROSITE" id="PS50156">
    <property type="entry name" value="SSD"/>
    <property type="match status" value="1"/>
</dbReference>
<dbReference type="GO" id="GO:0005886">
    <property type="term" value="C:plasma membrane"/>
    <property type="evidence" value="ECO:0007669"/>
    <property type="project" value="UniProtKB-SubCell"/>
</dbReference>
<feature type="transmembrane region" description="Helical" evidence="7">
    <location>
        <begin position="557"/>
        <end position="578"/>
    </location>
</feature>
<comment type="similarity">
    <text evidence="2">Belongs to the resistance-nodulation-cell division (RND) (TC 2.A.6) family. MmpL subfamily.</text>
</comment>
<dbReference type="InterPro" id="IPR050545">
    <property type="entry name" value="Mycobact_MmpL"/>
</dbReference>
<feature type="transmembrane region" description="Helical" evidence="7">
    <location>
        <begin position="590"/>
        <end position="614"/>
    </location>
</feature>
<feature type="transmembrane region" description="Helical" evidence="7">
    <location>
        <begin position="234"/>
        <end position="252"/>
    </location>
</feature>
<evidence type="ECO:0000256" key="3">
    <source>
        <dbReference type="ARBA" id="ARBA00022475"/>
    </source>
</evidence>
<dbReference type="Pfam" id="PF03176">
    <property type="entry name" value="MMPL"/>
    <property type="match status" value="2"/>
</dbReference>
<evidence type="ECO:0000256" key="7">
    <source>
        <dbReference type="SAM" id="Phobius"/>
    </source>
</evidence>
<dbReference type="SUPFAM" id="SSF82866">
    <property type="entry name" value="Multidrug efflux transporter AcrB transmembrane domain"/>
    <property type="match status" value="2"/>
</dbReference>
<keyword evidence="6 7" id="KW-0472">Membrane</keyword>
<dbReference type="Gene3D" id="1.20.1640.10">
    <property type="entry name" value="Multidrug efflux transporter AcrB transmembrane domain"/>
    <property type="match status" value="2"/>
</dbReference>
<dbReference type="InterPro" id="IPR000731">
    <property type="entry name" value="SSD"/>
</dbReference>
<keyword evidence="11" id="KW-1185">Reference proteome</keyword>
<feature type="transmembrane region" description="Helical" evidence="7">
    <location>
        <begin position="16"/>
        <end position="37"/>
    </location>
</feature>
<name>A0A1I3AGI2_9MICO</name>
<comment type="caution">
    <text evidence="10">The sequence shown here is derived from an EMBL/GenBank/DDBJ whole genome shotgun (WGS) entry which is preliminary data.</text>
</comment>
<evidence type="ECO:0000259" key="8">
    <source>
        <dbReference type="PROSITE" id="PS50156"/>
    </source>
</evidence>
<feature type="domain" description="SSD" evidence="8">
    <location>
        <begin position="218"/>
        <end position="330"/>
    </location>
</feature>
<feature type="transmembrane region" description="Helical" evidence="7">
    <location>
        <begin position="364"/>
        <end position="385"/>
    </location>
</feature>
<dbReference type="Proteomes" id="UP000297963">
    <property type="component" value="Unassembled WGS sequence"/>
</dbReference>
<dbReference type="EMBL" id="FOPW01000006">
    <property type="protein sequence ID" value="SFH48829.1"/>
    <property type="molecule type" value="Genomic_DNA"/>
</dbReference>
<keyword evidence="4 7" id="KW-0812">Transmembrane</keyword>
<dbReference type="InterPro" id="IPR004869">
    <property type="entry name" value="MMPL_dom"/>
</dbReference>
<feature type="transmembrane region" description="Helical" evidence="7">
    <location>
        <begin position="273"/>
        <end position="301"/>
    </location>
</feature>
<protein>
    <submittedName>
        <fullName evidence="9">Drug exporter of the RND superfamily</fullName>
    </submittedName>
    <submittedName>
        <fullName evidence="10">MMPL family transporter</fullName>
    </submittedName>
</protein>
<organism evidence="10 12">
    <name type="scientific">Cryobacterium levicorallinum</name>
    <dbReference type="NCBI Taxonomy" id="995038"/>
    <lineage>
        <taxon>Bacteria</taxon>
        <taxon>Bacillati</taxon>
        <taxon>Actinomycetota</taxon>
        <taxon>Actinomycetes</taxon>
        <taxon>Micrococcales</taxon>
        <taxon>Microbacteriaceae</taxon>
        <taxon>Cryobacterium</taxon>
    </lineage>
</organism>
<dbReference type="EMBL" id="SOFE01000008">
    <property type="protein sequence ID" value="TFB86556.1"/>
    <property type="molecule type" value="Genomic_DNA"/>
</dbReference>
<dbReference type="PANTHER" id="PTHR33406">
    <property type="entry name" value="MEMBRANE PROTEIN MJ1562-RELATED"/>
    <property type="match status" value="1"/>
</dbReference>
<evidence type="ECO:0000313" key="10">
    <source>
        <dbReference type="EMBL" id="TFB86556.1"/>
    </source>
</evidence>
<gene>
    <name evidence="10" type="ORF">E3O11_04530</name>
    <name evidence="9" type="ORF">SAMN05216274_106121</name>
</gene>
<evidence type="ECO:0000256" key="4">
    <source>
        <dbReference type="ARBA" id="ARBA00022692"/>
    </source>
</evidence>
<evidence type="ECO:0000313" key="9">
    <source>
        <dbReference type="EMBL" id="SFH48829.1"/>
    </source>
</evidence>
<evidence type="ECO:0000256" key="5">
    <source>
        <dbReference type="ARBA" id="ARBA00022989"/>
    </source>
</evidence>
<feature type="transmembrane region" description="Helical" evidence="7">
    <location>
        <begin position="663"/>
        <end position="682"/>
    </location>
</feature>
<evidence type="ECO:0000256" key="2">
    <source>
        <dbReference type="ARBA" id="ARBA00010157"/>
    </source>
</evidence>
<dbReference type="RefSeq" id="WP_092449288.1">
    <property type="nucleotide sequence ID" value="NZ_BKAC01000005.1"/>
</dbReference>
<feature type="transmembrane region" description="Helical" evidence="7">
    <location>
        <begin position="635"/>
        <end position="657"/>
    </location>
</feature>
<accession>A0A1I3AGI2</accession>
<evidence type="ECO:0000313" key="11">
    <source>
        <dbReference type="Proteomes" id="UP000199681"/>
    </source>
</evidence>
<dbReference type="STRING" id="995038.SAMN05216274_106121"/>
<keyword evidence="3" id="KW-1003">Cell membrane</keyword>
<comment type="subcellular location">
    <subcellularLocation>
        <location evidence="1">Cell membrane</location>
        <topology evidence="1">Multi-pass membrane protein</topology>
    </subcellularLocation>
</comment>
<feature type="transmembrane region" description="Helical" evidence="7">
    <location>
        <begin position="181"/>
        <end position="201"/>
    </location>
</feature>
<evidence type="ECO:0000313" key="12">
    <source>
        <dbReference type="Proteomes" id="UP000297963"/>
    </source>
</evidence>
<dbReference type="Proteomes" id="UP000199681">
    <property type="component" value="Unassembled WGS sequence"/>
</dbReference>